<evidence type="ECO:0000313" key="3">
    <source>
        <dbReference type="Proteomes" id="UP000183832"/>
    </source>
</evidence>
<feature type="transmembrane region" description="Helical" evidence="1">
    <location>
        <begin position="54"/>
        <end position="76"/>
    </location>
</feature>
<evidence type="ECO:0000256" key="1">
    <source>
        <dbReference type="SAM" id="Phobius"/>
    </source>
</evidence>
<keyword evidence="1" id="KW-1133">Transmembrane helix</keyword>
<sequence>MVLKFIERKRQSVETNKLHQIWTTKTERTADDRIEAEFICNFETILFRDVSSNLFMITVLGLLHFVVPLSIISASFPKEEEEEVSLNTFIFCLDDMLAYPVVHFKSTNYRAQKINEE</sequence>
<organism evidence="2 3">
    <name type="scientific">Clunio marinus</name>
    <dbReference type="NCBI Taxonomy" id="568069"/>
    <lineage>
        <taxon>Eukaryota</taxon>
        <taxon>Metazoa</taxon>
        <taxon>Ecdysozoa</taxon>
        <taxon>Arthropoda</taxon>
        <taxon>Hexapoda</taxon>
        <taxon>Insecta</taxon>
        <taxon>Pterygota</taxon>
        <taxon>Neoptera</taxon>
        <taxon>Endopterygota</taxon>
        <taxon>Diptera</taxon>
        <taxon>Nematocera</taxon>
        <taxon>Chironomoidea</taxon>
        <taxon>Chironomidae</taxon>
        <taxon>Clunio</taxon>
    </lineage>
</organism>
<dbReference type="AlphaFoldDB" id="A0A1J1HRZ3"/>
<accession>A0A1J1HRZ3</accession>
<protein>
    <submittedName>
        <fullName evidence="2">CLUMA_CG004481, isoform A</fullName>
    </submittedName>
</protein>
<name>A0A1J1HRZ3_9DIPT</name>
<evidence type="ECO:0000313" key="2">
    <source>
        <dbReference type="EMBL" id="CRK90789.1"/>
    </source>
</evidence>
<keyword evidence="3" id="KW-1185">Reference proteome</keyword>
<gene>
    <name evidence="2" type="ORF">CLUMA_CG004481</name>
</gene>
<proteinExistence type="predicted"/>
<keyword evidence="1" id="KW-0812">Transmembrane</keyword>
<dbReference type="EMBL" id="CVRI01000020">
    <property type="protein sequence ID" value="CRK90789.1"/>
    <property type="molecule type" value="Genomic_DNA"/>
</dbReference>
<dbReference type="Proteomes" id="UP000183832">
    <property type="component" value="Unassembled WGS sequence"/>
</dbReference>
<reference evidence="2 3" key="1">
    <citation type="submission" date="2015-04" db="EMBL/GenBank/DDBJ databases">
        <authorList>
            <person name="Syromyatnikov M.Y."/>
            <person name="Popov V.N."/>
        </authorList>
    </citation>
    <scope>NUCLEOTIDE SEQUENCE [LARGE SCALE GENOMIC DNA]</scope>
</reference>
<keyword evidence="1" id="KW-0472">Membrane</keyword>